<evidence type="ECO:0000256" key="2">
    <source>
        <dbReference type="ARBA" id="ARBA00009864"/>
    </source>
</evidence>
<evidence type="ECO:0000256" key="5">
    <source>
        <dbReference type="ARBA" id="ARBA00023274"/>
    </source>
</evidence>
<dbReference type="InterPro" id="IPR016939">
    <property type="entry name" value="Ribosomal_mS23_fun"/>
</dbReference>
<dbReference type="GO" id="GO:0003735">
    <property type="term" value="F:structural constituent of ribosome"/>
    <property type="evidence" value="ECO:0007669"/>
    <property type="project" value="InterPro"/>
</dbReference>
<dbReference type="PANTHER" id="PTHR37799:SF1">
    <property type="entry name" value="SMALL RIBOSOMAL SUBUNIT PROTEIN MS23"/>
    <property type="match status" value="1"/>
</dbReference>
<dbReference type="Proteomes" id="UP001172159">
    <property type="component" value="Unassembled WGS sequence"/>
</dbReference>
<gene>
    <name evidence="8" type="ORF">B0T21DRAFT_369474</name>
</gene>
<evidence type="ECO:0000256" key="1">
    <source>
        <dbReference type="ARBA" id="ARBA00004173"/>
    </source>
</evidence>
<evidence type="ECO:0000256" key="3">
    <source>
        <dbReference type="ARBA" id="ARBA00022980"/>
    </source>
</evidence>
<reference evidence="8" key="1">
    <citation type="submission" date="2023-06" db="EMBL/GenBank/DDBJ databases">
        <title>Genome-scale phylogeny and comparative genomics of the fungal order Sordariales.</title>
        <authorList>
            <consortium name="Lawrence Berkeley National Laboratory"/>
            <person name="Hensen N."/>
            <person name="Bonometti L."/>
            <person name="Westerberg I."/>
            <person name="Brannstrom I.O."/>
            <person name="Guillou S."/>
            <person name="Cros-Aarteil S."/>
            <person name="Calhoun S."/>
            <person name="Haridas S."/>
            <person name="Kuo A."/>
            <person name="Mondo S."/>
            <person name="Pangilinan J."/>
            <person name="Riley R."/>
            <person name="Labutti K."/>
            <person name="Andreopoulos B."/>
            <person name="Lipzen A."/>
            <person name="Chen C."/>
            <person name="Yanf M."/>
            <person name="Daum C."/>
            <person name="Ng V."/>
            <person name="Clum A."/>
            <person name="Steindorff A."/>
            <person name="Ohm R."/>
            <person name="Martin F."/>
            <person name="Silar P."/>
            <person name="Natvig D."/>
            <person name="Lalanne C."/>
            <person name="Gautier V."/>
            <person name="Ament-Velasquez S.L."/>
            <person name="Kruys A."/>
            <person name="Hutchinson M.I."/>
            <person name="Powell A.J."/>
            <person name="Barry K."/>
            <person name="Miller A.N."/>
            <person name="Grigoriev I.V."/>
            <person name="Debuchy R."/>
            <person name="Gladieux P."/>
            <person name="Thoren M.H."/>
            <person name="Johannesson H."/>
        </authorList>
    </citation>
    <scope>NUCLEOTIDE SEQUENCE</scope>
    <source>
        <strain evidence="8">CBS 540.89</strain>
    </source>
</reference>
<dbReference type="AlphaFoldDB" id="A0AA40BEE6"/>
<keyword evidence="5" id="KW-0687">Ribonucleoprotein</keyword>
<dbReference type="EMBL" id="JAUKTV010000008">
    <property type="protein sequence ID" value="KAK0732685.1"/>
    <property type="molecule type" value="Genomic_DNA"/>
</dbReference>
<sequence>MARGPSRLLASRVHKTATEYFSSTIFPRQYNAPPPWNLYRPTKIIHPEDRLREEFYRDHPWELARPMLLIEIDGQDARFRDWSKGLQQPGMKLSGESVVQRQLWLMQNIPGMTKRKAYDQARKEFYRLRSFEETETRIAQEEARAYGGYFGKTVNQVGMELEDKEYNAWLKWAGEEIEGQEMERQAAYANDIDLPEVEEDTAAAA</sequence>
<comment type="caution">
    <text evidence="8">The sequence shown here is derived from an EMBL/GenBank/DDBJ whole genome shotgun (WGS) entry which is preliminary data.</text>
</comment>
<comment type="subcellular location">
    <subcellularLocation>
        <location evidence="1">Mitochondrion</location>
    </subcellularLocation>
</comment>
<organism evidence="8 9">
    <name type="scientific">Apiosordaria backusii</name>
    <dbReference type="NCBI Taxonomy" id="314023"/>
    <lineage>
        <taxon>Eukaryota</taxon>
        <taxon>Fungi</taxon>
        <taxon>Dikarya</taxon>
        <taxon>Ascomycota</taxon>
        <taxon>Pezizomycotina</taxon>
        <taxon>Sordariomycetes</taxon>
        <taxon>Sordariomycetidae</taxon>
        <taxon>Sordariales</taxon>
        <taxon>Lasiosphaeriaceae</taxon>
        <taxon>Apiosordaria</taxon>
    </lineage>
</organism>
<protein>
    <recommendedName>
        <fullName evidence="6">Small ribosomal subunit protein mS23</fullName>
    </recommendedName>
    <alternativeName>
        <fullName evidence="7">37S ribosomal protein S25, mitochondrial</fullName>
    </alternativeName>
</protein>
<keyword evidence="4" id="KW-0496">Mitochondrion</keyword>
<dbReference type="GO" id="GO:0005763">
    <property type="term" value="C:mitochondrial small ribosomal subunit"/>
    <property type="evidence" value="ECO:0007669"/>
    <property type="project" value="InterPro"/>
</dbReference>
<evidence type="ECO:0000313" key="9">
    <source>
        <dbReference type="Proteomes" id="UP001172159"/>
    </source>
</evidence>
<name>A0AA40BEE6_9PEZI</name>
<dbReference type="PANTHER" id="PTHR37799">
    <property type="entry name" value="37S RIBOSOMAL PROTEIN S25, MITOCHONDRIAL"/>
    <property type="match status" value="1"/>
</dbReference>
<evidence type="ECO:0000256" key="6">
    <source>
        <dbReference type="ARBA" id="ARBA00035137"/>
    </source>
</evidence>
<evidence type="ECO:0000256" key="7">
    <source>
        <dbReference type="ARBA" id="ARBA00035421"/>
    </source>
</evidence>
<keyword evidence="3 8" id="KW-0689">Ribosomal protein</keyword>
<proteinExistence type="inferred from homology"/>
<dbReference type="Pfam" id="PF13741">
    <property type="entry name" value="MRP-S25"/>
    <property type="match status" value="1"/>
</dbReference>
<evidence type="ECO:0000256" key="4">
    <source>
        <dbReference type="ARBA" id="ARBA00023128"/>
    </source>
</evidence>
<accession>A0AA40BEE6</accession>
<comment type="similarity">
    <text evidence="2">Belongs to the mitochondrion-specific ribosomal protein mS23 family.</text>
</comment>
<keyword evidence="9" id="KW-1185">Reference proteome</keyword>
<evidence type="ECO:0000313" key="8">
    <source>
        <dbReference type="EMBL" id="KAK0732685.1"/>
    </source>
</evidence>